<dbReference type="AlphaFoldDB" id="A0A420ZCD8"/>
<proteinExistence type="predicted"/>
<dbReference type="EMBL" id="QMNG01000009">
    <property type="protein sequence ID" value="RLC37205.1"/>
    <property type="molecule type" value="Genomic_DNA"/>
</dbReference>
<protein>
    <recommendedName>
        <fullName evidence="3">Terminase</fullName>
    </recommendedName>
</protein>
<evidence type="ECO:0000313" key="1">
    <source>
        <dbReference type="EMBL" id="RLC37205.1"/>
    </source>
</evidence>
<dbReference type="Proteomes" id="UP000281261">
    <property type="component" value="Unassembled WGS sequence"/>
</dbReference>
<reference evidence="1 2" key="1">
    <citation type="submission" date="2018-06" db="EMBL/GenBank/DDBJ databases">
        <title>Extensive metabolic versatility and redundancy in microbially diverse, dynamic hydrothermal sediments.</title>
        <authorList>
            <person name="Dombrowski N."/>
            <person name="Teske A."/>
            <person name="Baker B.J."/>
        </authorList>
    </citation>
    <scope>NUCLEOTIDE SEQUENCE [LARGE SCALE GENOMIC DNA]</scope>
    <source>
        <strain evidence="1">B79_G16</strain>
    </source>
</reference>
<evidence type="ECO:0008006" key="3">
    <source>
        <dbReference type="Google" id="ProtNLM"/>
    </source>
</evidence>
<sequence length="547" mass="63372">MNILKEWAESHDFENETDRLKFEAAMVSWADRAEYFFRDPNDPHKPLRLYPSQKRLIWALQFGKDLEHPEYPATKGSLATAGRQLMGKSTGCAAGVAAGMLDPNLHFGLFAHVEDKSIELMNKVQWFLMTSDFKFLKHPKKWSKKEIWLKNGSSAKSHTAGKSIEGGSFHYGIIDEAGNMEDRVIQVHILPTFRAIGIHWVMVGTPRGRRGVFWHFHEKNARNLAMGLPPRYQQIYMDPIKDGRATAESLEEESFEYGEWARQEVYGEFISAQDIYFLEEWIEYAMGNLTRDGVAHKGLPYSNTWNNVKEQYRGLYNIGIDFGISRSLTVFAVAHKEGNLVYLDYMKAFKDEKKHLPVLERLETEWIPFWKPRYIVPDGSTIGVTDCELIKRTCMKFSGTFVYDNYPNDDSKIGFIMSAPKVKQELFSNLRSLFERGLICLPSHMGAIRPGEPGFDMYELKRELCNLQYEIRGENVVFDESSSIVKTDRIVALALAVYPFKKSVYKYQNDTILTSPYPTTQIYEPDIQTREVLINRYDPYNRRRYYT</sequence>
<evidence type="ECO:0000313" key="2">
    <source>
        <dbReference type="Proteomes" id="UP000281261"/>
    </source>
</evidence>
<dbReference type="InterPro" id="IPR027417">
    <property type="entry name" value="P-loop_NTPase"/>
</dbReference>
<accession>A0A420ZCD8</accession>
<comment type="caution">
    <text evidence="1">The sequence shown here is derived from an EMBL/GenBank/DDBJ whole genome shotgun (WGS) entry which is preliminary data.</text>
</comment>
<organism evidence="1 2">
    <name type="scientific">candidate division Kazan bacterium</name>
    <dbReference type="NCBI Taxonomy" id="2202143"/>
    <lineage>
        <taxon>Bacteria</taxon>
        <taxon>Bacteria division Kazan-3B-28</taxon>
    </lineage>
</organism>
<dbReference type="Gene3D" id="3.40.50.300">
    <property type="entry name" value="P-loop containing nucleotide triphosphate hydrolases"/>
    <property type="match status" value="1"/>
</dbReference>
<name>A0A420ZCD8_UNCK3</name>
<gene>
    <name evidence="1" type="ORF">DRH29_02720</name>
</gene>
<dbReference type="Gene3D" id="3.30.420.240">
    <property type="match status" value="1"/>
</dbReference>